<dbReference type="GO" id="GO:0005829">
    <property type="term" value="C:cytosol"/>
    <property type="evidence" value="ECO:0007669"/>
    <property type="project" value="TreeGrafter"/>
</dbReference>
<keyword evidence="3" id="KW-0808">Transferase</keyword>
<gene>
    <name evidence="14" type="ORF">B9G98_03731</name>
</gene>
<protein>
    <recommendedName>
        <fullName evidence="1">non-specific serine/threonine protein kinase</fullName>
        <ecNumber evidence="1">2.7.11.1</ecNumber>
    </recommendedName>
    <alternativeName>
        <fullName evidence="10">Halotolerance protein 4</fullName>
    </alternativeName>
</protein>
<keyword evidence="6 11" id="KW-0067">ATP-binding</keyword>
<comment type="catalytic activity">
    <reaction evidence="8">
        <text>L-threonyl-[protein] + ATP = O-phospho-L-threonyl-[protein] + ADP + H(+)</text>
        <dbReference type="Rhea" id="RHEA:46608"/>
        <dbReference type="Rhea" id="RHEA-COMP:11060"/>
        <dbReference type="Rhea" id="RHEA-COMP:11605"/>
        <dbReference type="ChEBI" id="CHEBI:15378"/>
        <dbReference type="ChEBI" id="CHEBI:30013"/>
        <dbReference type="ChEBI" id="CHEBI:30616"/>
        <dbReference type="ChEBI" id="CHEBI:61977"/>
        <dbReference type="ChEBI" id="CHEBI:456216"/>
        <dbReference type="EC" id="2.7.11.1"/>
    </reaction>
</comment>
<evidence type="ECO:0000256" key="11">
    <source>
        <dbReference type="PROSITE-ProRule" id="PRU10141"/>
    </source>
</evidence>
<evidence type="ECO:0000256" key="12">
    <source>
        <dbReference type="SAM" id="MobiDB-lite"/>
    </source>
</evidence>
<name>A0A2T0FM93_9ASCO</name>
<comment type="catalytic activity">
    <reaction evidence="9">
        <text>L-seryl-[protein] + ATP = O-phospho-L-seryl-[protein] + ADP + H(+)</text>
        <dbReference type="Rhea" id="RHEA:17989"/>
        <dbReference type="Rhea" id="RHEA-COMP:9863"/>
        <dbReference type="Rhea" id="RHEA-COMP:11604"/>
        <dbReference type="ChEBI" id="CHEBI:15378"/>
        <dbReference type="ChEBI" id="CHEBI:29999"/>
        <dbReference type="ChEBI" id="CHEBI:30616"/>
        <dbReference type="ChEBI" id="CHEBI:83421"/>
        <dbReference type="ChEBI" id="CHEBI:456216"/>
        <dbReference type="EC" id="2.7.11.1"/>
    </reaction>
</comment>
<evidence type="ECO:0000313" key="15">
    <source>
        <dbReference type="Proteomes" id="UP000238350"/>
    </source>
</evidence>
<dbReference type="AlphaFoldDB" id="A0A2T0FM93"/>
<organism evidence="14 15">
    <name type="scientific">Wickerhamiella sorbophila</name>
    <dbReference type="NCBI Taxonomy" id="45607"/>
    <lineage>
        <taxon>Eukaryota</taxon>
        <taxon>Fungi</taxon>
        <taxon>Dikarya</taxon>
        <taxon>Ascomycota</taxon>
        <taxon>Saccharomycotina</taxon>
        <taxon>Dipodascomycetes</taxon>
        <taxon>Dipodascales</taxon>
        <taxon>Trichomonascaceae</taxon>
        <taxon>Wickerhamiella</taxon>
    </lineage>
</organism>
<evidence type="ECO:0000259" key="13">
    <source>
        <dbReference type="PROSITE" id="PS50011"/>
    </source>
</evidence>
<dbReference type="GO" id="GO:0030003">
    <property type="term" value="P:intracellular monoatomic cation homeostasis"/>
    <property type="evidence" value="ECO:0007669"/>
    <property type="project" value="TreeGrafter"/>
</dbReference>
<dbReference type="InterPro" id="IPR008271">
    <property type="entry name" value="Ser/Thr_kinase_AS"/>
</dbReference>
<dbReference type="PANTHER" id="PTHR24343">
    <property type="entry name" value="SERINE/THREONINE KINASE"/>
    <property type="match status" value="1"/>
</dbReference>
<keyword evidence="4 11" id="KW-0547">Nucleotide-binding</keyword>
<dbReference type="Gene3D" id="1.10.510.10">
    <property type="entry name" value="Transferase(Phosphotransferase) domain 1"/>
    <property type="match status" value="1"/>
</dbReference>
<dbReference type="CDD" id="cd13994">
    <property type="entry name" value="STKc_HAL4_like"/>
    <property type="match status" value="1"/>
</dbReference>
<dbReference type="Pfam" id="PF00069">
    <property type="entry name" value="Pkinase"/>
    <property type="match status" value="1"/>
</dbReference>
<evidence type="ECO:0000256" key="8">
    <source>
        <dbReference type="ARBA" id="ARBA00047899"/>
    </source>
</evidence>
<reference evidence="14 15" key="1">
    <citation type="submission" date="2017-04" db="EMBL/GenBank/DDBJ databases">
        <title>Genome sequencing of [Candida] sorbophila.</title>
        <authorList>
            <person name="Ahn J.O."/>
        </authorList>
    </citation>
    <scope>NUCLEOTIDE SEQUENCE [LARGE SCALE GENOMIC DNA]</scope>
    <source>
        <strain evidence="14 15">DS02</strain>
    </source>
</reference>
<dbReference type="SMART" id="SM00220">
    <property type="entry name" value="S_TKc"/>
    <property type="match status" value="1"/>
</dbReference>
<dbReference type="FunFam" id="1.10.510.10:FF:000183">
    <property type="entry name" value="Serine/threonine-protein kinase hal4"/>
    <property type="match status" value="1"/>
</dbReference>
<feature type="compositionally biased region" description="Low complexity" evidence="12">
    <location>
        <begin position="47"/>
        <end position="79"/>
    </location>
</feature>
<dbReference type="GO" id="GO:0004674">
    <property type="term" value="F:protein serine/threonine kinase activity"/>
    <property type="evidence" value="ECO:0007669"/>
    <property type="project" value="UniProtKB-KW"/>
</dbReference>
<dbReference type="GO" id="GO:0005524">
    <property type="term" value="F:ATP binding"/>
    <property type="evidence" value="ECO:0007669"/>
    <property type="project" value="UniProtKB-UniRule"/>
</dbReference>
<dbReference type="InterPro" id="IPR017441">
    <property type="entry name" value="Protein_kinase_ATP_BS"/>
</dbReference>
<evidence type="ECO:0000256" key="6">
    <source>
        <dbReference type="ARBA" id="ARBA00022840"/>
    </source>
</evidence>
<accession>A0A2T0FM93</accession>
<dbReference type="STRING" id="45607.A0A2T0FM93"/>
<dbReference type="PROSITE" id="PS00107">
    <property type="entry name" value="PROTEIN_KINASE_ATP"/>
    <property type="match status" value="1"/>
</dbReference>
<dbReference type="InterPro" id="IPR000719">
    <property type="entry name" value="Prot_kinase_dom"/>
</dbReference>
<evidence type="ECO:0000256" key="10">
    <source>
        <dbReference type="ARBA" id="ARBA00078109"/>
    </source>
</evidence>
<feature type="domain" description="Protein kinase" evidence="13">
    <location>
        <begin position="203"/>
        <end position="474"/>
    </location>
</feature>
<dbReference type="EC" id="2.7.11.1" evidence="1"/>
<evidence type="ECO:0000256" key="9">
    <source>
        <dbReference type="ARBA" id="ARBA00048679"/>
    </source>
</evidence>
<evidence type="ECO:0000313" key="14">
    <source>
        <dbReference type="EMBL" id="PRT56111.1"/>
    </source>
</evidence>
<dbReference type="EMBL" id="NDIQ01000022">
    <property type="protein sequence ID" value="PRT56111.1"/>
    <property type="molecule type" value="Genomic_DNA"/>
</dbReference>
<keyword evidence="5 14" id="KW-0418">Kinase</keyword>
<dbReference type="SUPFAM" id="SSF56112">
    <property type="entry name" value="Protein kinase-like (PK-like)"/>
    <property type="match status" value="1"/>
</dbReference>
<keyword evidence="15" id="KW-1185">Reference proteome</keyword>
<evidence type="ECO:0000256" key="4">
    <source>
        <dbReference type="ARBA" id="ARBA00022741"/>
    </source>
</evidence>
<dbReference type="OrthoDB" id="6513151at2759"/>
<dbReference type="PROSITE" id="PS00108">
    <property type="entry name" value="PROTEIN_KINASE_ST"/>
    <property type="match status" value="1"/>
</dbReference>
<dbReference type="InterPro" id="IPR011009">
    <property type="entry name" value="Kinase-like_dom_sf"/>
</dbReference>
<evidence type="ECO:0000256" key="7">
    <source>
        <dbReference type="ARBA" id="ARBA00038505"/>
    </source>
</evidence>
<evidence type="ECO:0000256" key="5">
    <source>
        <dbReference type="ARBA" id="ARBA00022777"/>
    </source>
</evidence>
<comment type="similarity">
    <text evidence="7">Belongs to the protein kinase superfamily. CAMK Ser/Thr protein kinase family. NPR/HAL subfamily. HAL5 sub-subfamily.</text>
</comment>
<feature type="region of interest" description="Disordered" evidence="12">
    <location>
        <begin position="8"/>
        <end position="98"/>
    </location>
</feature>
<dbReference type="PROSITE" id="PS50011">
    <property type="entry name" value="PROTEIN_KINASE_DOM"/>
    <property type="match status" value="1"/>
</dbReference>
<keyword evidence="2" id="KW-0723">Serine/threonine-protein kinase</keyword>
<sequence length="513" mass="55692">MGHLAKLFTNWKKAESPGPDCPTPLGSGASSHSSDGVLSPVMSERIASPGVSVAPSSSSSAYLRPNPSLTSLASSTAPSKRPATRDPSGRFQMLDDGRHAHILRNARRQEKLTRMLRDIMGTGSKVGDDAVSAVPEFAQEPASADAQDLSLMNGLVSRVAKGEVEVGNVNGASVSKGTKVRPGKRDYAVKVREATASMFSKYGKCQEIVGKGSYGTVRVAHKSDGRGHEKLYAVKEFRKRTAEAENTFQDRLMSEFCISSQLRHPNIIETLDLMKDPNGGFCQVMEFCPGGDLYSLIISSGTGLKAAEADCFFKQLMRGVVYMHSMGVAHCDLKPENILLTSNGTVKISDFGNGECFRMAWEKDVHFSKGVTGSGPYIAPEEFKDKPFDPRAVDIWATGIIYMVMRTGAYLWRTTAPEEDGNYRRYLVDRKKSDGYAPIERLSPQKCVYVIYSILDPVPSRRITAKQVLNSEWGRSIRVCEAATEGYPAPKSTCSDALSGAVSVSSTPSLPAT</sequence>
<evidence type="ECO:0000256" key="1">
    <source>
        <dbReference type="ARBA" id="ARBA00012513"/>
    </source>
</evidence>
<evidence type="ECO:0000256" key="3">
    <source>
        <dbReference type="ARBA" id="ARBA00022679"/>
    </source>
</evidence>
<feature type="compositionally biased region" description="Basic and acidic residues" evidence="12">
    <location>
        <begin position="83"/>
        <end position="98"/>
    </location>
</feature>
<dbReference type="Proteomes" id="UP000238350">
    <property type="component" value="Unassembled WGS sequence"/>
</dbReference>
<evidence type="ECO:0000256" key="2">
    <source>
        <dbReference type="ARBA" id="ARBA00022527"/>
    </source>
</evidence>
<dbReference type="GeneID" id="36517479"/>
<dbReference type="PANTHER" id="PTHR24343:SF43">
    <property type="entry name" value="SERINE_THREONINE-PROTEIN KINASE HAL5-RELATED"/>
    <property type="match status" value="1"/>
</dbReference>
<comment type="caution">
    <text evidence="14">The sequence shown here is derived from an EMBL/GenBank/DDBJ whole genome shotgun (WGS) entry which is preliminary data.</text>
</comment>
<feature type="binding site" evidence="11">
    <location>
        <position position="235"/>
    </location>
    <ligand>
        <name>ATP</name>
        <dbReference type="ChEBI" id="CHEBI:30616"/>
    </ligand>
</feature>
<proteinExistence type="inferred from homology"/>
<dbReference type="RefSeq" id="XP_024666056.1">
    <property type="nucleotide sequence ID" value="XM_024810288.1"/>
</dbReference>